<dbReference type="Pfam" id="PF00550">
    <property type="entry name" value="PP-binding"/>
    <property type="match status" value="1"/>
</dbReference>
<evidence type="ECO:0000313" key="5">
    <source>
        <dbReference type="Proteomes" id="UP001651880"/>
    </source>
</evidence>
<evidence type="ECO:0000313" key="4">
    <source>
        <dbReference type="EMBL" id="MCQ1531141.1"/>
    </source>
</evidence>
<dbReference type="Gene3D" id="3.30.300.30">
    <property type="match status" value="1"/>
</dbReference>
<dbReference type="InterPro" id="IPR025110">
    <property type="entry name" value="AMP-bd_C"/>
</dbReference>
<dbReference type="Gene3D" id="1.10.1200.10">
    <property type="entry name" value="ACP-like"/>
    <property type="match status" value="1"/>
</dbReference>
<keyword evidence="2" id="KW-0597">Phosphoprotein</keyword>
<accession>A0ABT1NLH4</accession>
<organism evidence="4 5">
    <name type="scientific">Lutispora saccharofermentans</name>
    <dbReference type="NCBI Taxonomy" id="3024236"/>
    <lineage>
        <taxon>Bacteria</taxon>
        <taxon>Bacillati</taxon>
        <taxon>Bacillota</taxon>
        <taxon>Clostridia</taxon>
        <taxon>Lutisporales</taxon>
        <taxon>Lutisporaceae</taxon>
        <taxon>Lutispora</taxon>
    </lineage>
</organism>
<dbReference type="Gene3D" id="3.40.50.980">
    <property type="match status" value="2"/>
</dbReference>
<dbReference type="InterPro" id="IPR045851">
    <property type="entry name" value="AMP-bd_C_sf"/>
</dbReference>
<dbReference type="Gene3D" id="2.30.38.10">
    <property type="entry name" value="Luciferase, Domain 3"/>
    <property type="match status" value="1"/>
</dbReference>
<keyword evidence="5" id="KW-1185">Reference proteome</keyword>
<dbReference type="InterPro" id="IPR000873">
    <property type="entry name" value="AMP-dep_synth/lig_dom"/>
</dbReference>
<keyword evidence="1" id="KW-0596">Phosphopantetheine</keyword>
<dbReference type="InterPro" id="IPR036736">
    <property type="entry name" value="ACP-like_sf"/>
</dbReference>
<evidence type="ECO:0000256" key="2">
    <source>
        <dbReference type="ARBA" id="ARBA00022553"/>
    </source>
</evidence>
<evidence type="ECO:0000259" key="3">
    <source>
        <dbReference type="PROSITE" id="PS50075"/>
    </source>
</evidence>
<name>A0ABT1NLH4_9FIRM</name>
<dbReference type="RefSeq" id="WP_255228660.1">
    <property type="nucleotide sequence ID" value="NZ_JAJEKE010000018.1"/>
</dbReference>
<dbReference type="PROSITE" id="PS50075">
    <property type="entry name" value="CARRIER"/>
    <property type="match status" value="1"/>
</dbReference>
<dbReference type="Pfam" id="PF00501">
    <property type="entry name" value="AMP-binding"/>
    <property type="match status" value="1"/>
</dbReference>
<dbReference type="PRINTS" id="PR00154">
    <property type="entry name" value="AMPBINDING"/>
</dbReference>
<proteinExistence type="predicted"/>
<dbReference type="PANTHER" id="PTHR44845:SF7">
    <property type="entry name" value="PLIPASTATIN SYNTHASE SUBUNIT D"/>
    <property type="match status" value="1"/>
</dbReference>
<dbReference type="InterPro" id="IPR020845">
    <property type="entry name" value="AMP-binding_CS"/>
</dbReference>
<dbReference type="Pfam" id="PF13193">
    <property type="entry name" value="AMP-binding_C"/>
    <property type="match status" value="1"/>
</dbReference>
<protein>
    <submittedName>
        <fullName evidence="4">Amino acid adenylation domain-containing protein</fullName>
    </submittedName>
</protein>
<dbReference type="InterPro" id="IPR020459">
    <property type="entry name" value="AMP-binding"/>
</dbReference>
<reference evidence="4 5" key="1">
    <citation type="submission" date="2021-10" db="EMBL/GenBank/DDBJ databases">
        <title>Lutispora strain m25 sp. nov., a thermophilic, non-spore-forming bacterium isolated from a lab-scale methanogenic bioreactor digesting anaerobic sludge.</title>
        <authorList>
            <person name="El Houari A."/>
            <person name="Mcdonald J."/>
        </authorList>
    </citation>
    <scope>NUCLEOTIDE SEQUENCE [LARGE SCALE GENOMIC DNA]</scope>
    <source>
        <strain evidence="5">m25</strain>
    </source>
</reference>
<sequence length="623" mass="70066">MGQNLVNTLLNGLGDKKDGYNVVYMNGPDMDCNIKTVHELIKEQIRKTPKGIALVCNDDEISYEELGKRATQLAYELRSKGVSQESIVALMVDRSINMVVGMLGILMSGGAYLPIDPNCPKERICYMLDDSNAHIVLTQKKHEEMFASDIQILDIDNKDIYIGDISDLENINKDSDLAYIIYTSGSTGKPKGVMIEHKAVLNFIKGMKEKISFTPDKTILSITTISFDIVLLETLLPLSCGLKVVIADKNQNRNPRLINGLIKTHSIDILQTTPSTLQLLVYDGDQAECFSSLKELIVGGEVFPLALLNKLKQSYKGKIYNVYGPTEATVWATLSDLTDVDSVNIGKPIANTYIYIVDNNNINQTNGEQGELCISGLGLARGYINKPDLTKERFVVNPFVENEVMYKTGDIARYLNNGDIEYIGRADNQLKLRGYRIELNEIQVSILECKNVRQAVVIAKEGRDGNKYLCAYIVPDTNFVLYELKDRLNSSLPEYMIPSNYVCLEEIPLTINRKVDYDKLSKLNECDMCTEESIPQSYEEDTSAISIEQKMKQLLTCVVNYNIPIEQISSDEALTTIGIDSINFIKYIVSLEKEFGIEFNDEDLDMNRFVTFKNLILYVKSKL</sequence>
<dbReference type="NCBIfam" id="TIGR01733">
    <property type="entry name" value="AA-adenyl-dom"/>
    <property type="match status" value="1"/>
</dbReference>
<evidence type="ECO:0000256" key="1">
    <source>
        <dbReference type="ARBA" id="ARBA00022450"/>
    </source>
</evidence>
<gene>
    <name evidence="4" type="ORF">LJD61_16565</name>
</gene>
<dbReference type="CDD" id="cd05930">
    <property type="entry name" value="A_NRPS"/>
    <property type="match status" value="1"/>
</dbReference>
<comment type="caution">
    <text evidence="4">The sequence shown here is derived from an EMBL/GenBank/DDBJ whole genome shotgun (WGS) entry which is preliminary data.</text>
</comment>
<dbReference type="InterPro" id="IPR010071">
    <property type="entry name" value="AA_adenyl_dom"/>
</dbReference>
<dbReference type="Proteomes" id="UP001651880">
    <property type="component" value="Unassembled WGS sequence"/>
</dbReference>
<dbReference type="SUPFAM" id="SSF47336">
    <property type="entry name" value="ACP-like"/>
    <property type="match status" value="1"/>
</dbReference>
<dbReference type="PROSITE" id="PS00455">
    <property type="entry name" value="AMP_BINDING"/>
    <property type="match status" value="1"/>
</dbReference>
<dbReference type="InterPro" id="IPR009081">
    <property type="entry name" value="PP-bd_ACP"/>
</dbReference>
<feature type="domain" description="Carrier" evidence="3">
    <location>
        <begin position="546"/>
        <end position="623"/>
    </location>
</feature>
<dbReference type="PANTHER" id="PTHR44845">
    <property type="entry name" value="CARRIER DOMAIN-CONTAINING PROTEIN"/>
    <property type="match status" value="1"/>
</dbReference>
<dbReference type="EMBL" id="JAJEKE010000018">
    <property type="protein sequence ID" value="MCQ1531141.1"/>
    <property type="molecule type" value="Genomic_DNA"/>
</dbReference>
<dbReference type="SUPFAM" id="SSF56801">
    <property type="entry name" value="Acetyl-CoA synthetase-like"/>
    <property type="match status" value="1"/>
</dbReference>